<organism evidence="2 3">
    <name type="scientific">Emergomyces pasteurianus Ep9510</name>
    <dbReference type="NCBI Taxonomy" id="1447872"/>
    <lineage>
        <taxon>Eukaryota</taxon>
        <taxon>Fungi</taxon>
        <taxon>Dikarya</taxon>
        <taxon>Ascomycota</taxon>
        <taxon>Pezizomycotina</taxon>
        <taxon>Eurotiomycetes</taxon>
        <taxon>Eurotiomycetidae</taxon>
        <taxon>Onygenales</taxon>
        <taxon>Ajellomycetaceae</taxon>
        <taxon>Emergomyces</taxon>
    </lineage>
</organism>
<evidence type="ECO:0000313" key="3">
    <source>
        <dbReference type="Proteomes" id="UP000182235"/>
    </source>
</evidence>
<comment type="caution">
    <text evidence="2">The sequence shown here is derived from an EMBL/GenBank/DDBJ whole genome shotgun (WGS) entry which is preliminary data.</text>
</comment>
<dbReference type="EMBL" id="LGRN01000593">
    <property type="protein sequence ID" value="OJD11192.1"/>
    <property type="molecule type" value="Genomic_DNA"/>
</dbReference>
<protein>
    <submittedName>
        <fullName evidence="2">Uncharacterized protein</fullName>
    </submittedName>
</protein>
<dbReference type="Proteomes" id="UP000182235">
    <property type="component" value="Unassembled WGS sequence"/>
</dbReference>
<evidence type="ECO:0000256" key="1">
    <source>
        <dbReference type="SAM" id="MobiDB-lite"/>
    </source>
</evidence>
<dbReference type="AlphaFoldDB" id="A0A1J9P498"/>
<reference evidence="2 3" key="1">
    <citation type="submission" date="2015-07" db="EMBL/GenBank/DDBJ databases">
        <title>Emmonsia species relationships and genome sequence.</title>
        <authorList>
            <consortium name="The Broad Institute Genomics Platform"/>
            <person name="Cuomo C.A."/>
            <person name="Munoz J.F."/>
            <person name="Imamovic A."/>
            <person name="Priest M.E."/>
            <person name="Young S."/>
            <person name="Clay O.K."/>
            <person name="McEwen J.G."/>
        </authorList>
    </citation>
    <scope>NUCLEOTIDE SEQUENCE [LARGE SCALE GENOMIC DNA]</scope>
    <source>
        <strain evidence="2 3">UAMH 9510</strain>
    </source>
</reference>
<name>A0A1J9P498_9EURO</name>
<feature type="region of interest" description="Disordered" evidence="1">
    <location>
        <begin position="108"/>
        <end position="140"/>
    </location>
</feature>
<keyword evidence="3" id="KW-1185">Reference proteome</keyword>
<evidence type="ECO:0000313" key="2">
    <source>
        <dbReference type="EMBL" id="OJD11192.1"/>
    </source>
</evidence>
<feature type="region of interest" description="Disordered" evidence="1">
    <location>
        <begin position="47"/>
        <end position="89"/>
    </location>
</feature>
<feature type="compositionally biased region" description="Basic and acidic residues" evidence="1">
    <location>
        <begin position="115"/>
        <end position="124"/>
    </location>
</feature>
<sequence length="140" mass="15559">MGGGSSGEDRTEGWRPAGVYGREGWLEAIGGGWRSLCRATIRRMGRVRRATQKEADDREEPFLVALKEKDRGRGSDQNASGREQARARRLIVGPTHEITCARWLGRGGWGGGPWMERDALERPKMAQKQAQSSRPGAERN</sequence>
<accession>A0A1J9P498</accession>
<gene>
    <name evidence="2" type="ORF">AJ78_07992</name>
</gene>
<proteinExistence type="predicted"/>